<sequence length="183" mass="21353">MEQIKLWVKNIVLIVLFANFIEMLLPNNKFRGYIRVVIGFFVILVIIVPFIELLSFRPGEVDLSLIDNNNRQQNLEEILAAGNRLRKEEAKEIRKNYKKKLSKQLTAVINLNTQLQDPKINVVLNNQNEVEKIIIDTTSQKITPVQVEINQNESEKKKESQQHNLKQLLINLYGFDEDEIEVK</sequence>
<dbReference type="RefSeq" id="WP_204699954.1">
    <property type="nucleotide sequence ID" value="NZ_JAFBDQ010000001.1"/>
</dbReference>
<evidence type="ECO:0000313" key="3">
    <source>
        <dbReference type="Proteomes" id="UP000774000"/>
    </source>
</evidence>
<name>A0A938XPX5_9FIRM</name>
<keyword evidence="3" id="KW-1185">Reference proteome</keyword>
<keyword evidence="1" id="KW-0812">Transmembrane</keyword>
<dbReference type="NCBIfam" id="TIGR02896">
    <property type="entry name" value="spore_III_AF"/>
    <property type="match status" value="1"/>
</dbReference>
<feature type="transmembrane region" description="Helical" evidence="1">
    <location>
        <begin position="32"/>
        <end position="51"/>
    </location>
</feature>
<protein>
    <submittedName>
        <fullName evidence="2">Stage III sporulation protein AF</fullName>
    </submittedName>
</protein>
<keyword evidence="1" id="KW-1133">Transmembrane helix</keyword>
<feature type="transmembrane region" description="Helical" evidence="1">
    <location>
        <begin position="6"/>
        <end position="25"/>
    </location>
</feature>
<dbReference type="AlphaFoldDB" id="A0A938XPX5"/>
<dbReference type="Proteomes" id="UP000774000">
    <property type="component" value="Unassembled WGS sequence"/>
</dbReference>
<evidence type="ECO:0000256" key="1">
    <source>
        <dbReference type="SAM" id="Phobius"/>
    </source>
</evidence>
<dbReference type="Pfam" id="PF09581">
    <property type="entry name" value="Spore_III_AF"/>
    <property type="match status" value="1"/>
</dbReference>
<dbReference type="InterPro" id="IPR014245">
    <property type="entry name" value="Spore_III_AF"/>
</dbReference>
<organism evidence="2 3">
    <name type="scientific">Halanaerobacter jeridensis</name>
    <dbReference type="NCBI Taxonomy" id="706427"/>
    <lineage>
        <taxon>Bacteria</taxon>
        <taxon>Bacillati</taxon>
        <taxon>Bacillota</taxon>
        <taxon>Clostridia</taxon>
        <taxon>Halanaerobiales</taxon>
        <taxon>Halobacteroidaceae</taxon>
        <taxon>Halanaerobacter</taxon>
    </lineage>
</organism>
<proteinExistence type="predicted"/>
<accession>A0A938XPX5</accession>
<gene>
    <name evidence="2" type="ORF">JOC47_000050</name>
</gene>
<reference evidence="2" key="1">
    <citation type="submission" date="2021-01" db="EMBL/GenBank/DDBJ databases">
        <title>Genomic Encyclopedia of Type Strains, Phase IV (KMG-IV): sequencing the most valuable type-strain genomes for metagenomic binning, comparative biology and taxonomic classification.</title>
        <authorList>
            <person name="Goeker M."/>
        </authorList>
    </citation>
    <scope>NUCLEOTIDE SEQUENCE</scope>
    <source>
        <strain evidence="2">DSM 23230</strain>
    </source>
</reference>
<dbReference type="EMBL" id="JAFBDQ010000001">
    <property type="protein sequence ID" value="MBM7555226.1"/>
    <property type="molecule type" value="Genomic_DNA"/>
</dbReference>
<evidence type="ECO:0000313" key="2">
    <source>
        <dbReference type="EMBL" id="MBM7555226.1"/>
    </source>
</evidence>
<comment type="caution">
    <text evidence="2">The sequence shown here is derived from an EMBL/GenBank/DDBJ whole genome shotgun (WGS) entry which is preliminary data.</text>
</comment>
<keyword evidence="1" id="KW-0472">Membrane</keyword>